<dbReference type="InterPro" id="IPR015797">
    <property type="entry name" value="NUDIX_hydrolase-like_dom_sf"/>
</dbReference>
<keyword evidence="5" id="KW-1185">Reference proteome</keyword>
<dbReference type="InterPro" id="IPR042529">
    <property type="entry name" value="IF_2B-like_C"/>
</dbReference>
<accession>A0ABR4G4T2</accession>
<proteinExistence type="inferred from homology"/>
<sequence length="530" mass="59447">MAGQAKPLEKRAVVSSFIFHSPNGLSGKPQVALFRRSDKVSTYQHRVAPISGSISRSDPDPLTAAWRELSEETKLNPSNLSFWRAGKPFTFTDESVGREWTINPFAFRLAEGAEKAIETDWEHEGWQWYDQTTVVNNDSSEDEYVPHLRESLRRVWFESELSDAAGKALSSGLEKLHHDHSSGSHELTTIALEIFRHYVTQTKDYIFEAKWWDDARMAAWHLIKNGRESMGAATLNALLAILEEMDEIRRMDSYPEDTFERMITIIDHHLTGRKGRAGLVKDTFASYVRANFPSEGKQREKLTIVTLSASSTIRDSIIEAFASLDISALELRILESRPLFEGVNFAASILSRFREQFKNSTDKRLDVSIYTDAAAAIAAKDADIVLLGADRISKAKGVSNKTGSLPLVLSAKHITPTAKVVVLSELEKVNGESGIIDDEKHEDNDPREVLRTWRADGVKDVGHVEAASSSDEKSSSTVTVRNVYFEWIPLSLIDAFVSGEGVLSDAQIHEKANQQDELARWYFDSIPVRY</sequence>
<dbReference type="Gene3D" id="3.40.50.10470">
    <property type="entry name" value="Translation initiation factor eif-2b, domain 2"/>
    <property type="match status" value="1"/>
</dbReference>
<dbReference type="PANTHER" id="PTHR43475">
    <property type="entry name" value="METHYLTHIORIBOSE-1-PHOSPHATE ISOMERASE"/>
    <property type="match status" value="1"/>
</dbReference>
<comment type="caution">
    <text evidence="4">The sequence shown here is derived from an EMBL/GenBank/DDBJ whole genome shotgun (WGS) entry which is preliminary data.</text>
</comment>
<dbReference type="InterPro" id="IPR000086">
    <property type="entry name" value="NUDIX_hydrolase_dom"/>
</dbReference>
<gene>
    <name evidence="4" type="ORF">BJX66DRAFT_215873</name>
</gene>
<reference evidence="4 5" key="1">
    <citation type="submission" date="2024-07" db="EMBL/GenBank/DDBJ databases">
        <title>Section-level genome sequencing and comparative genomics of Aspergillus sections Usti and Cavernicolus.</title>
        <authorList>
            <consortium name="Lawrence Berkeley National Laboratory"/>
            <person name="Nybo J.L."/>
            <person name="Vesth T.C."/>
            <person name="Theobald S."/>
            <person name="Frisvad J.C."/>
            <person name="Larsen T.O."/>
            <person name="Kjaerboelling I."/>
            <person name="Rothschild-Mancinelli K."/>
            <person name="Lyhne E.K."/>
            <person name="Kogle M.E."/>
            <person name="Barry K."/>
            <person name="Clum A."/>
            <person name="Na H."/>
            <person name="Ledsgaard L."/>
            <person name="Lin J."/>
            <person name="Lipzen A."/>
            <person name="Kuo A."/>
            <person name="Riley R."/>
            <person name="Mondo S."/>
            <person name="Labutti K."/>
            <person name="Haridas S."/>
            <person name="Pangalinan J."/>
            <person name="Salamov A.A."/>
            <person name="Simmons B.A."/>
            <person name="Magnuson J.K."/>
            <person name="Chen J."/>
            <person name="Drula E."/>
            <person name="Henrissat B."/>
            <person name="Wiebenga A."/>
            <person name="Lubbers R.J."/>
            <person name="Gomes A.C."/>
            <person name="Makela M.R."/>
            <person name="Stajich J."/>
            <person name="Grigoriev I.V."/>
            <person name="Mortensen U.H."/>
            <person name="De Vries R.P."/>
            <person name="Baker S.E."/>
            <person name="Andersen M.R."/>
        </authorList>
    </citation>
    <scope>NUCLEOTIDE SEQUENCE [LARGE SCALE GENOMIC DNA]</scope>
    <source>
        <strain evidence="4 5">CBS 209.92</strain>
    </source>
</reference>
<feature type="domain" description="Nudix hydrolase" evidence="3">
    <location>
        <begin position="9"/>
        <end position="154"/>
    </location>
</feature>
<dbReference type="SUPFAM" id="SSF55811">
    <property type="entry name" value="Nudix"/>
    <property type="match status" value="1"/>
</dbReference>
<dbReference type="PANTHER" id="PTHR43475:SF3">
    <property type="entry name" value="TRANSLATION INITIATION FACTOR EIF-2B SUBUNIT FAMILY PROTEIN (AFU_ORTHOLOGUE AFUA_2G14290)"/>
    <property type="match status" value="1"/>
</dbReference>
<dbReference type="CDD" id="cd18872">
    <property type="entry name" value="NUDIX_eIF-2B"/>
    <property type="match status" value="1"/>
</dbReference>
<dbReference type="PROSITE" id="PS51462">
    <property type="entry name" value="NUDIX"/>
    <property type="match status" value="1"/>
</dbReference>
<evidence type="ECO:0000256" key="1">
    <source>
        <dbReference type="ARBA" id="ARBA00007251"/>
    </source>
</evidence>
<dbReference type="InterPro" id="IPR000649">
    <property type="entry name" value="IF-2B-related"/>
</dbReference>
<organism evidence="4 5">
    <name type="scientific">Aspergillus keveii</name>
    <dbReference type="NCBI Taxonomy" id="714993"/>
    <lineage>
        <taxon>Eukaryota</taxon>
        <taxon>Fungi</taxon>
        <taxon>Dikarya</taxon>
        <taxon>Ascomycota</taxon>
        <taxon>Pezizomycotina</taxon>
        <taxon>Eurotiomycetes</taxon>
        <taxon>Eurotiomycetidae</taxon>
        <taxon>Eurotiales</taxon>
        <taxon>Aspergillaceae</taxon>
        <taxon>Aspergillus</taxon>
        <taxon>Aspergillus subgen. Nidulantes</taxon>
    </lineage>
</organism>
<dbReference type="Gene3D" id="3.90.79.10">
    <property type="entry name" value="Nucleoside Triphosphate Pyrophosphohydrolase"/>
    <property type="match status" value="1"/>
</dbReference>
<evidence type="ECO:0000313" key="4">
    <source>
        <dbReference type="EMBL" id="KAL2793999.1"/>
    </source>
</evidence>
<dbReference type="Proteomes" id="UP001610563">
    <property type="component" value="Unassembled WGS sequence"/>
</dbReference>
<comment type="similarity">
    <text evidence="1 2">Belongs to the eIF-2B alpha/beta/delta subunits family.</text>
</comment>
<dbReference type="InterPro" id="IPR037171">
    <property type="entry name" value="NagB/RpiA_transferase-like"/>
</dbReference>
<name>A0ABR4G4T2_9EURO</name>
<evidence type="ECO:0000313" key="5">
    <source>
        <dbReference type="Proteomes" id="UP001610563"/>
    </source>
</evidence>
<dbReference type="EMBL" id="JBFTWV010000050">
    <property type="protein sequence ID" value="KAL2793999.1"/>
    <property type="molecule type" value="Genomic_DNA"/>
</dbReference>
<dbReference type="Pfam" id="PF01008">
    <property type="entry name" value="IF-2B"/>
    <property type="match status" value="1"/>
</dbReference>
<evidence type="ECO:0000259" key="3">
    <source>
        <dbReference type="PROSITE" id="PS51462"/>
    </source>
</evidence>
<dbReference type="Pfam" id="PF00293">
    <property type="entry name" value="NUDIX"/>
    <property type="match status" value="1"/>
</dbReference>
<dbReference type="SUPFAM" id="SSF100950">
    <property type="entry name" value="NagB/RpiA/CoA transferase-like"/>
    <property type="match status" value="1"/>
</dbReference>
<protein>
    <recommendedName>
        <fullName evidence="3">Nudix hydrolase domain-containing protein</fullName>
    </recommendedName>
</protein>
<evidence type="ECO:0000256" key="2">
    <source>
        <dbReference type="RuleBase" id="RU003814"/>
    </source>
</evidence>